<dbReference type="Gene3D" id="3.40.50.1820">
    <property type="entry name" value="alpha/beta hydrolase"/>
    <property type="match status" value="1"/>
</dbReference>
<dbReference type="OrthoDB" id="8922993at2"/>
<accession>A0A2S9VFQ5</accession>
<proteinExistence type="predicted"/>
<dbReference type="PROSITE" id="PS51257">
    <property type="entry name" value="PROKAR_LIPOPROTEIN"/>
    <property type="match status" value="1"/>
</dbReference>
<evidence type="ECO:0008006" key="5">
    <source>
        <dbReference type="Google" id="ProtNLM"/>
    </source>
</evidence>
<dbReference type="InterPro" id="IPR001466">
    <property type="entry name" value="Beta-lactam-related"/>
</dbReference>
<dbReference type="SUPFAM" id="SSF53474">
    <property type="entry name" value="alpha/beta-Hydrolases"/>
    <property type="match status" value="1"/>
</dbReference>
<dbReference type="InterPro" id="IPR029058">
    <property type="entry name" value="AB_hydrolase_fold"/>
</dbReference>
<dbReference type="Pfam" id="PF00144">
    <property type="entry name" value="Beta-lactamase"/>
    <property type="match status" value="1"/>
</dbReference>
<dbReference type="PANTHER" id="PTHR43283:SF7">
    <property type="entry name" value="BETA-LACTAMASE-RELATED DOMAIN-CONTAINING PROTEIN"/>
    <property type="match status" value="1"/>
</dbReference>
<feature type="domain" description="BAAT/Acyl-CoA thioester hydrolase C-terminal" evidence="2">
    <location>
        <begin position="106"/>
        <end position="315"/>
    </location>
</feature>
<evidence type="ECO:0000259" key="1">
    <source>
        <dbReference type="Pfam" id="PF00144"/>
    </source>
</evidence>
<name>A0A2S9VFQ5_9ALTE</name>
<sequence>MTLIRTTAVISLALLLFGCNEPGYPDNVKVKRINTDSLQALLVVPNHIDEVSQTPLTTAIVLGGSEGGLAGASATAVALAENGIAALAVGYFGVEGLPATLKQVPVEVVDAAVAYIDASPALTRNHCKQVALIGSSRGAELALLAASYNQDYGPVVALSPSSHTWGALGDSDSAAWTYQGEPVPFVPRHSNPDYTVTEFAGRNYFIQDLNHPDANKARIDAANIRGQVLLLAGTDDKLWPSAIMAETLRNSIASQGVKHRVNKQLYEGAGHVISPGLPDNLTQTDIQKGQTILLGGTPTANQLAQTEALKTIVATLKSPICYSSSAGFNPQKLARLKAFLKTTNTSSLVLMRGGEVVFQYGDIHHRHTIHSIRKPMLNALYGIYVDKGIIDLDITLGELGISDLTALSDVEKSATVRQLLQSRSGIYLPSAATNQAMLDMLPERGQFKPGEKYAYNNWDFNVAGAIFEKLAGESLYTVFYREIAKPLGMQQFKGDYVQATADTEFSALQADGFYQLEADKSEFPAYHFRMSAYDMALFGQLYENYGMWNGHKILSREWIEASTMSYSVTNRFMDFGYGMLWNVINANDNRPDKAFFHTGVGIHMLGVYPASDLVFVHRVQTEQAYTFNQQDLYKIIGRTFDALESHQPE</sequence>
<dbReference type="AlphaFoldDB" id="A0A2S9VFQ5"/>
<comment type="caution">
    <text evidence="3">The sequence shown here is derived from an EMBL/GenBank/DDBJ whole genome shotgun (WGS) entry which is preliminary data.</text>
</comment>
<dbReference type="Pfam" id="PF08840">
    <property type="entry name" value="BAAT_C"/>
    <property type="match status" value="1"/>
</dbReference>
<dbReference type="InterPro" id="IPR050789">
    <property type="entry name" value="Diverse_Enzym_Activities"/>
</dbReference>
<dbReference type="PANTHER" id="PTHR43283">
    <property type="entry name" value="BETA-LACTAMASE-RELATED"/>
    <property type="match status" value="1"/>
</dbReference>
<organism evidence="3 4">
    <name type="scientific">Alteromonas alba</name>
    <dbReference type="NCBI Taxonomy" id="2079529"/>
    <lineage>
        <taxon>Bacteria</taxon>
        <taxon>Pseudomonadati</taxon>
        <taxon>Pseudomonadota</taxon>
        <taxon>Gammaproteobacteria</taxon>
        <taxon>Alteromonadales</taxon>
        <taxon>Alteromonadaceae</taxon>
        <taxon>Alteromonas/Salinimonas group</taxon>
        <taxon>Alteromonas</taxon>
    </lineage>
</organism>
<dbReference type="SUPFAM" id="SSF56601">
    <property type="entry name" value="beta-lactamase/transpeptidase-like"/>
    <property type="match status" value="1"/>
</dbReference>
<feature type="domain" description="Beta-lactamase-related" evidence="1">
    <location>
        <begin position="348"/>
        <end position="622"/>
    </location>
</feature>
<gene>
    <name evidence="3" type="ORF">C6Y40_02720</name>
</gene>
<evidence type="ECO:0000313" key="4">
    <source>
        <dbReference type="Proteomes" id="UP000238949"/>
    </source>
</evidence>
<evidence type="ECO:0000313" key="3">
    <source>
        <dbReference type="EMBL" id="PRO75135.1"/>
    </source>
</evidence>
<dbReference type="EMBL" id="PVNP01000016">
    <property type="protein sequence ID" value="PRO75135.1"/>
    <property type="molecule type" value="Genomic_DNA"/>
</dbReference>
<dbReference type="InterPro" id="IPR012338">
    <property type="entry name" value="Beta-lactam/transpept-like"/>
</dbReference>
<dbReference type="InterPro" id="IPR014940">
    <property type="entry name" value="BAAT_C"/>
</dbReference>
<protein>
    <recommendedName>
        <fullName evidence="5">BAAT/Acyl-CoA thioester hydrolase C-terminal domain-containing protein</fullName>
    </recommendedName>
</protein>
<reference evidence="4" key="1">
    <citation type="journal article" date="2020" name="Int. J. Syst. Evol. Microbiol.">
        <title>Alteromonas alba sp. nov., a marine bacterium isolated from the seawater of the West Pacific Ocean.</title>
        <authorList>
            <person name="Sun C."/>
            <person name="Wu Y.-H."/>
            <person name="Xamxidin M."/>
            <person name="Cheng H."/>
            <person name="Xu X.-W."/>
        </authorList>
    </citation>
    <scope>NUCLEOTIDE SEQUENCE [LARGE SCALE GENOMIC DNA]</scope>
    <source>
        <strain evidence="4">190</strain>
    </source>
</reference>
<dbReference type="Proteomes" id="UP000238949">
    <property type="component" value="Unassembled WGS sequence"/>
</dbReference>
<dbReference type="Gene3D" id="3.40.710.10">
    <property type="entry name" value="DD-peptidase/beta-lactamase superfamily"/>
    <property type="match status" value="1"/>
</dbReference>
<evidence type="ECO:0000259" key="2">
    <source>
        <dbReference type="Pfam" id="PF08840"/>
    </source>
</evidence>
<keyword evidence="4" id="KW-1185">Reference proteome</keyword>
<dbReference type="RefSeq" id="WP_105933222.1">
    <property type="nucleotide sequence ID" value="NZ_PVNP01000016.1"/>
</dbReference>